<feature type="domain" description="YceM-like C-terminal" evidence="2">
    <location>
        <begin position="132"/>
        <end position="239"/>
    </location>
</feature>
<dbReference type="Pfam" id="PF01408">
    <property type="entry name" value="GFO_IDH_MocA"/>
    <property type="match status" value="1"/>
</dbReference>
<keyword evidence="5" id="KW-1185">Reference proteome</keyword>
<evidence type="ECO:0000313" key="4">
    <source>
        <dbReference type="EMBL" id="OJG87727.1"/>
    </source>
</evidence>
<dbReference type="Gene3D" id="3.30.360.10">
    <property type="entry name" value="Dihydrodipicolinate Reductase, domain 2"/>
    <property type="match status" value="1"/>
</dbReference>
<dbReference type="AlphaFoldDB" id="A0A0S3KB77"/>
<protein>
    <submittedName>
        <fullName evidence="3 4">Oxidoreductase</fullName>
    </submittedName>
</protein>
<dbReference type="InterPro" id="IPR036291">
    <property type="entry name" value="NAD(P)-bd_dom_sf"/>
</dbReference>
<evidence type="ECO:0000313" key="5">
    <source>
        <dbReference type="Proteomes" id="UP000065511"/>
    </source>
</evidence>
<reference evidence="3 5" key="2">
    <citation type="submission" date="2015-12" db="EMBL/GenBank/DDBJ databases">
        <authorList>
            <person name="Lauer A."/>
            <person name="Humrighouse B."/>
            <person name="Loparev V."/>
            <person name="Shewmaker P.L."/>
            <person name="Whitney A.M."/>
            <person name="McLaughlin R.W."/>
        </authorList>
    </citation>
    <scope>NUCLEOTIDE SEQUENCE [LARGE SCALE GENOMIC DNA]</scope>
    <source>
        <strain evidence="3 5">LMG 23085</strain>
    </source>
</reference>
<organism evidence="4 6">
    <name type="scientific">Enterococcus silesiacus</name>
    <dbReference type="NCBI Taxonomy" id="332949"/>
    <lineage>
        <taxon>Bacteria</taxon>
        <taxon>Bacillati</taxon>
        <taxon>Bacillota</taxon>
        <taxon>Bacilli</taxon>
        <taxon>Lactobacillales</taxon>
        <taxon>Enterococcaceae</taxon>
        <taxon>Enterococcus</taxon>
    </lineage>
</organism>
<evidence type="ECO:0000259" key="1">
    <source>
        <dbReference type="Pfam" id="PF01408"/>
    </source>
</evidence>
<dbReference type="Proteomes" id="UP000183039">
    <property type="component" value="Unassembled WGS sequence"/>
</dbReference>
<accession>A0A0S3KB77</accession>
<dbReference type="RefSeq" id="WP_071878851.1">
    <property type="nucleotide sequence ID" value="NZ_JXLC01000027.1"/>
</dbReference>
<dbReference type="Proteomes" id="UP000065511">
    <property type="component" value="Chromosome"/>
</dbReference>
<dbReference type="OrthoDB" id="9815825at2"/>
<gene>
    <name evidence="3" type="ORF">ATZ33_08870</name>
    <name evidence="4" type="ORF">RV15_GL001860</name>
</gene>
<name>A0A0S3KB77_9ENTE</name>
<evidence type="ECO:0000313" key="3">
    <source>
        <dbReference type="EMBL" id="ALS01474.1"/>
    </source>
</evidence>
<dbReference type="GO" id="GO:0000166">
    <property type="term" value="F:nucleotide binding"/>
    <property type="evidence" value="ECO:0007669"/>
    <property type="project" value="InterPro"/>
</dbReference>
<dbReference type="InterPro" id="IPR051317">
    <property type="entry name" value="Gfo/Idh/MocA_oxidoreduct"/>
</dbReference>
<dbReference type="PANTHER" id="PTHR43708:SF4">
    <property type="entry name" value="OXIDOREDUCTASE YCEM-RELATED"/>
    <property type="match status" value="1"/>
</dbReference>
<dbReference type="Pfam" id="PF21378">
    <property type="entry name" value="YceM-like_C"/>
    <property type="match status" value="1"/>
</dbReference>
<dbReference type="PANTHER" id="PTHR43708">
    <property type="entry name" value="CONSERVED EXPRESSED OXIDOREDUCTASE (EUROFUNG)"/>
    <property type="match status" value="1"/>
</dbReference>
<evidence type="ECO:0000313" key="6">
    <source>
        <dbReference type="Proteomes" id="UP000183039"/>
    </source>
</evidence>
<dbReference type="EMBL" id="CP013614">
    <property type="protein sequence ID" value="ALS01474.1"/>
    <property type="molecule type" value="Genomic_DNA"/>
</dbReference>
<dbReference type="InterPro" id="IPR048477">
    <property type="entry name" value="YceM-like_C"/>
</dbReference>
<proteinExistence type="predicted"/>
<dbReference type="SUPFAM" id="SSF51735">
    <property type="entry name" value="NAD(P)-binding Rossmann-fold domains"/>
    <property type="match status" value="1"/>
</dbReference>
<evidence type="ECO:0000259" key="2">
    <source>
        <dbReference type="Pfam" id="PF21378"/>
    </source>
</evidence>
<dbReference type="InterPro" id="IPR000683">
    <property type="entry name" value="Gfo/Idh/MocA-like_OxRdtase_N"/>
</dbReference>
<reference evidence="4 6" key="1">
    <citation type="submission" date="2014-12" db="EMBL/GenBank/DDBJ databases">
        <title>Draft genome sequences of 29 type strains of Enterococci.</title>
        <authorList>
            <person name="Zhong Z."/>
            <person name="Sun Z."/>
            <person name="Liu W."/>
            <person name="Zhang W."/>
            <person name="Zhang H."/>
        </authorList>
    </citation>
    <scope>NUCLEOTIDE SEQUENCE [LARGE SCALE GENOMIC DNA]</scope>
    <source>
        <strain evidence="4 6">DSM 22801</strain>
    </source>
</reference>
<feature type="domain" description="Gfo/Idh/MocA-like oxidoreductase N-terminal" evidence="1">
    <location>
        <begin position="1"/>
        <end position="120"/>
    </location>
</feature>
<dbReference type="KEGG" id="ess:ATZ33_08870"/>
<dbReference type="EMBL" id="JXLC01000027">
    <property type="protein sequence ID" value="OJG87727.1"/>
    <property type="molecule type" value="Genomic_DNA"/>
</dbReference>
<dbReference type="SUPFAM" id="SSF55347">
    <property type="entry name" value="Glyceraldehyde-3-phosphate dehydrogenase-like, C-terminal domain"/>
    <property type="match status" value="1"/>
</dbReference>
<dbReference type="Gene3D" id="3.40.50.720">
    <property type="entry name" value="NAD(P)-binding Rossmann-like Domain"/>
    <property type="match status" value="1"/>
</dbReference>
<sequence length="304" mass="34448">MKIGIIGLGNIAQKAYLPVYAKLRDQATFVLSTRNEQTRKEISEKYGFNEIVASTEELIQTGVSACFVHVATKVHGQVVKQLLKAGIHVFVDKPLSENLAEVKEIQALAAEKNLQLMLGFNRRFAPFVEELKAVENKNMLLIQKNRIASESTANFVIYDLFLHVADTLVYLLDDDIRQVQTKIIEENNMLKRALLHVETETTTAIASMNLYAGANTETYQLTSPEGTLVLENLTDLTIKSQQVIQQKTFSDWTTTLEKRGFEQMVDEFIKAVQTNDGSHLRQEKVFTSHELCAQMLHKHQEHIL</sequence>